<name>A0A090MBG8_OSTTA</name>
<sequence length="217" mass="23939">MDFFDGPGGMFARMIPGAPRPKARTPTVTSGDSVIFDFGALDARTFDATFNALNDVVMGGASDAEVTLEREGYARLAGETEDVRGGFASFKCRDFERPLDLSAYEGVRLTCRGDGKTYKVILYDNDESWGGVAFHQTFVCPSNGEFSTVDLKFSDFVPVQRGRGVAKGDSGYRTTTGKNVMSMQFMLSKFEYGMERKNTGYAPGPFEFELKRVEAYK</sequence>
<evidence type="ECO:0000256" key="1">
    <source>
        <dbReference type="ARBA" id="ARBA00007884"/>
    </source>
</evidence>
<dbReference type="InterPro" id="IPR039131">
    <property type="entry name" value="NDUFAF1"/>
</dbReference>
<protein>
    <submittedName>
        <fullName evidence="4">Complex I intermediate-associated protein 30-domain-containing protein</fullName>
    </submittedName>
    <submittedName>
        <fullName evidence="3">NADH:ubiquinone oxidoreductase intermediate-associated protein 30</fullName>
    </submittedName>
</protein>
<dbReference type="PANTHER" id="PTHR13194">
    <property type="entry name" value="COMPLEX I INTERMEDIATE-ASSOCIATED PROTEIN 30"/>
    <property type="match status" value="1"/>
</dbReference>
<dbReference type="InterPro" id="IPR008979">
    <property type="entry name" value="Galactose-bd-like_sf"/>
</dbReference>
<evidence type="ECO:0000259" key="2">
    <source>
        <dbReference type="Pfam" id="PF08547"/>
    </source>
</evidence>
<proteinExistence type="inferred from homology"/>
<keyword evidence="5" id="KW-1185">Reference proteome</keyword>
<organism evidence="3 5">
    <name type="scientific">Ostreococcus tauri</name>
    <name type="common">Marine green alga</name>
    <dbReference type="NCBI Taxonomy" id="70448"/>
    <lineage>
        <taxon>Eukaryota</taxon>
        <taxon>Viridiplantae</taxon>
        <taxon>Chlorophyta</taxon>
        <taxon>Mamiellophyceae</taxon>
        <taxon>Mamiellales</taxon>
        <taxon>Bathycoccaceae</taxon>
        <taxon>Ostreococcus</taxon>
    </lineage>
</organism>
<dbReference type="GO" id="GO:0010257">
    <property type="term" value="P:NADH dehydrogenase complex assembly"/>
    <property type="evidence" value="ECO:0007669"/>
    <property type="project" value="TreeGrafter"/>
</dbReference>
<evidence type="ECO:0000313" key="5">
    <source>
        <dbReference type="Proteomes" id="UP000009170"/>
    </source>
</evidence>
<dbReference type="GO" id="GO:0051082">
    <property type="term" value="F:unfolded protein binding"/>
    <property type="evidence" value="ECO:0007669"/>
    <property type="project" value="TreeGrafter"/>
</dbReference>
<dbReference type="PANTHER" id="PTHR13194:SF19">
    <property type="entry name" value="NAD(P)-BINDING ROSSMANN-FOLD SUPERFAMILY PROTEIN"/>
    <property type="match status" value="1"/>
</dbReference>
<reference evidence="3" key="2">
    <citation type="journal article" date="2014" name="BMC Genomics">
        <title>An improved genome of the model marine alga Ostreococcus tauri unfolds by assessing Illumina de novo assemblies.</title>
        <authorList>
            <person name="Blanc-Mathieu R."/>
            <person name="Verhelst B."/>
            <person name="Derelle E."/>
            <person name="Rombauts S."/>
            <person name="Bouget F.Y."/>
            <person name="Carre I."/>
            <person name="Chateau A."/>
            <person name="Eyre-Walker A."/>
            <person name="Grimsley N."/>
            <person name="Moreau H."/>
            <person name="Piegu B."/>
            <person name="Rivals E."/>
            <person name="Schackwitz W."/>
            <person name="Van de Peer Y."/>
            <person name="Piganeau G."/>
        </authorList>
    </citation>
    <scope>NUCLEOTIDE SEQUENCE</scope>
    <source>
        <strain evidence="3">RCC4221</strain>
    </source>
</reference>
<dbReference type="OrthoDB" id="426386at2759"/>
<dbReference type="Proteomes" id="UP000009170">
    <property type="component" value="Unassembled WGS sequence"/>
</dbReference>
<reference evidence="4" key="3">
    <citation type="submission" date="2017-04" db="EMBL/GenBank/DDBJ databases">
        <title>Population genomics of picophytoplankton unveils novel chromosome hypervariability.</title>
        <authorList>
            <consortium name="DOE Joint Genome Institute"/>
            <person name="Blanc-Mathieu R."/>
            <person name="Krasovec M."/>
            <person name="Hebrard M."/>
            <person name="Yau S."/>
            <person name="Desgranges E."/>
            <person name="Martin J."/>
            <person name="Schackwitz W."/>
            <person name="Kuo A."/>
            <person name="Salin G."/>
            <person name="Donnadieu C."/>
            <person name="Desdevises Y."/>
            <person name="Sanchez-Ferandin S."/>
            <person name="Moreau H."/>
            <person name="Rivals E."/>
            <person name="Grigoriev I.V."/>
            <person name="Grimsley N."/>
            <person name="Eyre-Walker A."/>
            <person name="Piganeau G."/>
        </authorList>
    </citation>
    <scope>NUCLEOTIDE SEQUENCE [LARGE SCALE GENOMIC DNA]</scope>
    <source>
        <strain evidence="4">RCC 1115</strain>
    </source>
</reference>
<dbReference type="AlphaFoldDB" id="A0A090MBG8"/>
<evidence type="ECO:0000313" key="3">
    <source>
        <dbReference type="EMBL" id="CEF99409.1"/>
    </source>
</evidence>
<dbReference type="InterPro" id="IPR013857">
    <property type="entry name" value="NADH-UbQ_OxRdtase-assoc_prot30"/>
</dbReference>
<accession>A0A090MBG8</accession>
<gene>
    <name evidence="4" type="ORF">BE221DRAFT_194681</name>
    <name evidence="3" type="ORF">OT_ostta10g02400</name>
</gene>
<dbReference type="EMBL" id="CAID01000010">
    <property type="protein sequence ID" value="CEF99409.1"/>
    <property type="molecule type" value="Genomic_DNA"/>
</dbReference>
<reference evidence="3 5" key="1">
    <citation type="journal article" date="2006" name="Proc. Natl. Acad. Sci. U.S.A.">
        <title>Genome analysis of the smallest free-living eukaryote Ostreococcus tauri unveils many unique features.</title>
        <authorList>
            <person name="Derelle E."/>
            <person name="Ferraz C."/>
            <person name="Rombauts S."/>
            <person name="Rouze P."/>
            <person name="Worden A.Z."/>
            <person name="Robbens S."/>
            <person name="Partensky F."/>
            <person name="Degroeve S."/>
            <person name="Echeynie S."/>
            <person name="Cooke R."/>
            <person name="Saeys Y."/>
            <person name="Wuyts J."/>
            <person name="Jabbari K."/>
            <person name="Bowler C."/>
            <person name="Panaud O."/>
            <person name="Piegu B."/>
            <person name="Ball S.G."/>
            <person name="Ral J.-P."/>
            <person name="Bouget F.-Y."/>
            <person name="Piganeau G."/>
            <person name="De Baets B."/>
            <person name="Picard A."/>
            <person name="Delseny M."/>
            <person name="Demaille J."/>
            <person name="Van de Peer Y."/>
            <person name="Moreau H."/>
        </authorList>
    </citation>
    <scope>NUCLEOTIDE SEQUENCE [LARGE SCALE GENOMIC DNA]</scope>
    <source>
        <strain evidence="3 5">OTTH0595</strain>
    </source>
</reference>
<dbReference type="STRING" id="70448.A0A090MBG8"/>
<dbReference type="EMBL" id="KZ155832">
    <property type="protein sequence ID" value="OUS43274.1"/>
    <property type="molecule type" value="Genomic_DNA"/>
</dbReference>
<dbReference type="Pfam" id="PF08547">
    <property type="entry name" value="CIA30"/>
    <property type="match status" value="1"/>
</dbReference>
<dbReference type="InParanoid" id="A0A090MBG8"/>
<accession>A0A1Y5I4Y0</accession>
<accession>A0A454XWK8</accession>
<feature type="domain" description="NADH:ubiquinone oxidoreductase intermediate-associated protein 30" evidence="2">
    <location>
        <begin position="48"/>
        <end position="209"/>
    </location>
</feature>
<evidence type="ECO:0000313" key="4">
    <source>
        <dbReference type="EMBL" id="OUS43274.1"/>
    </source>
</evidence>
<comment type="similarity">
    <text evidence="1">Belongs to the CIA30 family.</text>
</comment>
<dbReference type="Proteomes" id="UP000195557">
    <property type="component" value="Unassembled WGS sequence"/>
</dbReference>
<dbReference type="SUPFAM" id="SSF49785">
    <property type="entry name" value="Galactose-binding domain-like"/>
    <property type="match status" value="1"/>
</dbReference>